<proteinExistence type="predicted"/>
<dbReference type="InterPro" id="IPR011009">
    <property type="entry name" value="Kinase-like_dom_sf"/>
</dbReference>
<evidence type="ECO:0008006" key="2">
    <source>
        <dbReference type="Google" id="ProtNLM"/>
    </source>
</evidence>
<dbReference type="Gene3D" id="1.10.510.10">
    <property type="entry name" value="Transferase(Phosphotransferase) domain 1"/>
    <property type="match status" value="1"/>
</dbReference>
<dbReference type="InParanoid" id="A0A1X7UYS4"/>
<dbReference type="STRING" id="400682.A0A1X7UYS4"/>
<protein>
    <recommendedName>
        <fullName evidence="2">Protein kinase domain-containing protein</fullName>
    </recommendedName>
</protein>
<name>A0A1X7UYS4_AMPQE</name>
<reference evidence="1" key="1">
    <citation type="submission" date="2017-05" db="UniProtKB">
        <authorList>
            <consortium name="EnsemblMetazoa"/>
        </authorList>
    </citation>
    <scope>IDENTIFICATION</scope>
</reference>
<accession>A0A1X7UYS4</accession>
<organism evidence="1">
    <name type="scientific">Amphimedon queenslandica</name>
    <name type="common">Sponge</name>
    <dbReference type="NCBI Taxonomy" id="400682"/>
    <lineage>
        <taxon>Eukaryota</taxon>
        <taxon>Metazoa</taxon>
        <taxon>Porifera</taxon>
        <taxon>Demospongiae</taxon>
        <taxon>Heteroscleromorpha</taxon>
        <taxon>Haplosclerida</taxon>
        <taxon>Niphatidae</taxon>
        <taxon>Amphimedon</taxon>
    </lineage>
</organism>
<dbReference type="EnsemblMetazoa" id="Aqu2.1.32866_001">
    <property type="protein sequence ID" value="Aqu2.1.32866_001"/>
    <property type="gene ID" value="Aqu2.1.32866"/>
</dbReference>
<sequence>MAATEMGYLISPYLCNFLSKALVYNIEERATASELLRHPFLQFASPPSSLSKLIQFQEHCLI</sequence>
<evidence type="ECO:0000313" key="1">
    <source>
        <dbReference type="EnsemblMetazoa" id="Aqu2.1.32866_001"/>
    </source>
</evidence>
<dbReference type="AlphaFoldDB" id="A0A1X7UYS4"/>
<dbReference type="SUPFAM" id="SSF56112">
    <property type="entry name" value="Protein kinase-like (PK-like)"/>
    <property type="match status" value="1"/>
</dbReference>
<dbReference type="OrthoDB" id="1022360at2759"/>